<dbReference type="AlphaFoldDB" id="A0A9P3Z500"/>
<comment type="caution">
    <text evidence="2">The sequence shown here is derived from an EMBL/GenBank/DDBJ whole genome shotgun (WGS) entry which is preliminary data.</text>
</comment>
<dbReference type="InterPro" id="IPR008966">
    <property type="entry name" value="Adhesion_dom_sf"/>
</dbReference>
<sequence>MIQQNLLLLSLLLATTQSVWAACYVELGNSSSSSGVTAADLNLTTTPQKPLPNESDLMATVRNSTITYWVDADGKGNAGDSGSLTFTPAGTTFTADSGNKKGWLADASIPGLYFTLEAALPKPPQGPFTAWNTTTIYLSNDADVNKATASGWGCSSFDEKKMENATVTFNLSFYTTSAFDPAKASGKKLFTSRQQVGVLQNKTGMGGEIDVYINGPLTIATAGCAAFVVDTQTVNLGDINYSILKRVPYPPYNDTPFNIKLENCYATSDLVLNFSNNQTKAINSYTSTLVNTQGTSRGVGVALQYLTDQGGSDVAFNIDVTQPSTVPAKYLNYYNGNGLLRLKAQLYVNDVDALAPGTLYIPTIITISLP</sequence>
<dbReference type="PANTHER" id="PTHR33420:SF12">
    <property type="entry name" value="FIMBRIN-LIKE PROTEIN FIMI-RELATED"/>
    <property type="match status" value="1"/>
</dbReference>
<dbReference type="Gene3D" id="2.60.40.1090">
    <property type="entry name" value="Fimbrial-type adhesion domain"/>
    <property type="match status" value="1"/>
</dbReference>
<dbReference type="SUPFAM" id="SSF49401">
    <property type="entry name" value="Bacterial adhesins"/>
    <property type="match status" value="1"/>
</dbReference>
<evidence type="ECO:0000313" key="5">
    <source>
        <dbReference type="Proteomes" id="UP000885148"/>
    </source>
</evidence>
<gene>
    <name evidence="3" type="ORF">B9P89_05280</name>
    <name evidence="2" type="ORF">KV121_001676</name>
</gene>
<dbReference type="GO" id="GO:0009289">
    <property type="term" value="C:pilus"/>
    <property type="evidence" value="ECO:0007669"/>
    <property type="project" value="InterPro"/>
</dbReference>
<dbReference type="Proteomes" id="UP000885148">
    <property type="component" value="Unassembled WGS sequence"/>
</dbReference>
<reference evidence="2" key="3">
    <citation type="submission" date="2021-07" db="EMBL/GenBank/DDBJ databases">
        <authorList>
            <consortium name="NCBI Pathogen Detection Project"/>
        </authorList>
    </citation>
    <scope>NUCLEOTIDE SEQUENCE</scope>
    <source>
        <strain evidence="2">91871</strain>
    </source>
</reference>
<dbReference type="RefSeq" id="WP_080953308.1">
    <property type="nucleotide sequence ID" value="NZ_AP028314.1"/>
</dbReference>
<dbReference type="OrthoDB" id="6631698at2"/>
<evidence type="ECO:0000313" key="2">
    <source>
        <dbReference type="EMBL" id="HBH7041632.1"/>
    </source>
</evidence>
<name>A0A9P3Z500_CITFR</name>
<protein>
    <submittedName>
        <fullName evidence="2">Fimbrial protein</fullName>
    </submittedName>
</protein>
<dbReference type="InterPro" id="IPR050263">
    <property type="entry name" value="Bact_Fimbrial_Adh_Pro"/>
</dbReference>
<evidence type="ECO:0000256" key="1">
    <source>
        <dbReference type="SAM" id="SignalP"/>
    </source>
</evidence>
<dbReference type="PANTHER" id="PTHR33420">
    <property type="entry name" value="FIMBRIAL SUBUNIT ELFA-RELATED"/>
    <property type="match status" value="1"/>
</dbReference>
<keyword evidence="1" id="KW-0732">Signal</keyword>
<dbReference type="EMBL" id="NEFA01000004">
    <property type="protein sequence ID" value="OYR06489.1"/>
    <property type="molecule type" value="Genomic_DNA"/>
</dbReference>
<reference evidence="3 4" key="1">
    <citation type="submission" date="2017-04" db="EMBL/GenBank/DDBJ databases">
        <title>Emergence of KPC-2-producing Citrobacter isolates from sediments of a Chinese river.</title>
        <authorList>
            <person name="Zheng B."/>
        </authorList>
    </citation>
    <scope>NUCLEOTIDE SEQUENCE [LARGE SCALE GENOMIC DNA]</scope>
    <source>
        <strain evidence="3 4">C191</strain>
    </source>
</reference>
<dbReference type="InterPro" id="IPR036937">
    <property type="entry name" value="Adhesion_dom_fimbrial_sf"/>
</dbReference>
<feature type="chain" id="PRO_5042782812" evidence="1">
    <location>
        <begin position="22"/>
        <end position="370"/>
    </location>
</feature>
<accession>A0A9P3Z500</accession>
<proteinExistence type="predicted"/>
<dbReference type="Proteomes" id="UP000215827">
    <property type="component" value="Unassembled WGS sequence"/>
</dbReference>
<evidence type="ECO:0000313" key="3">
    <source>
        <dbReference type="EMBL" id="OYR06489.1"/>
    </source>
</evidence>
<reference evidence="2" key="2">
    <citation type="journal article" date="2018" name="Genome Biol.">
        <title>SKESA: strategic k-mer extension for scrupulous assemblies.</title>
        <authorList>
            <person name="Souvorov A."/>
            <person name="Agarwala R."/>
            <person name="Lipman D.J."/>
        </authorList>
    </citation>
    <scope>NUCLEOTIDE SEQUENCE</scope>
    <source>
        <strain evidence="2">91871</strain>
    </source>
</reference>
<evidence type="ECO:0000313" key="4">
    <source>
        <dbReference type="Proteomes" id="UP000215827"/>
    </source>
</evidence>
<organism evidence="2 5">
    <name type="scientific">Citrobacter freundii</name>
    <dbReference type="NCBI Taxonomy" id="546"/>
    <lineage>
        <taxon>Bacteria</taxon>
        <taxon>Pseudomonadati</taxon>
        <taxon>Pseudomonadota</taxon>
        <taxon>Gammaproteobacteria</taxon>
        <taxon>Enterobacterales</taxon>
        <taxon>Enterobacteriaceae</taxon>
        <taxon>Citrobacter</taxon>
        <taxon>Citrobacter freundii complex</taxon>
    </lineage>
</organism>
<dbReference type="EMBL" id="DAESCB010000004">
    <property type="protein sequence ID" value="HBH7041632.1"/>
    <property type="molecule type" value="Genomic_DNA"/>
</dbReference>
<feature type="signal peptide" evidence="1">
    <location>
        <begin position="1"/>
        <end position="21"/>
    </location>
</feature>
<dbReference type="GO" id="GO:0043709">
    <property type="term" value="P:cell adhesion involved in single-species biofilm formation"/>
    <property type="evidence" value="ECO:0007669"/>
    <property type="project" value="TreeGrafter"/>
</dbReference>